<comment type="caution">
    <text evidence="2">The sequence shown here is derived from an EMBL/GenBank/DDBJ whole genome shotgun (WGS) entry which is preliminary data.</text>
</comment>
<dbReference type="Gene3D" id="1.20.120.1020">
    <property type="entry name" value="Prion-inhibition and propagation, HeLo domain"/>
    <property type="match status" value="1"/>
</dbReference>
<evidence type="ECO:0000259" key="1">
    <source>
        <dbReference type="Pfam" id="PF14479"/>
    </source>
</evidence>
<dbReference type="Pfam" id="PF14479">
    <property type="entry name" value="HeLo"/>
    <property type="match status" value="1"/>
</dbReference>
<dbReference type="InterPro" id="IPR029498">
    <property type="entry name" value="HeLo_dom"/>
</dbReference>
<dbReference type="PANTHER" id="PTHR37542:SF3">
    <property type="entry name" value="PRION-INHIBITION AND PROPAGATION HELO DOMAIN-CONTAINING PROTEIN"/>
    <property type="match status" value="1"/>
</dbReference>
<gene>
    <name evidence="2" type="ORF">NW768_002773</name>
</gene>
<sequence length="458" mass="51854">MEVLGAVASSFTLAALFKYSFEALDLIQLYQSQDVDFKRLQLQYELEKCRFYNWGDKMGLADDSKQNLLSEWHSKELVAETLRQVIALFSDAQVIRKKYGCDDITSSAAALLPAPDTSHGITRAFDHFRIKSPNSDESMSRLKKTKWVIRDRKKFFVLVSEVRSLIDSLEKITSDLSSTVRLEELLRIRINEITNVDTLLGIASVWKESHPRVASAASTKADTISMISGRYEFVSQWQNAVDSGASEDMLIANIEDLTITELKHSVISSNVEVETLKESLESTSQTVVALGQQLRVLTYNATSKNRVRTRLGDLVVAFMYMQTALRFSMVLSDKFSLLPGEQKYAAWTLMISAFIVTPNWLLYSQVPDEDENTESNTGQASGQSPEKKHGVRSIWSICVTFAYFTLTHYCDEVAKLDMPKDWNVQATFLTFLSAAMLHNLIESTEWHRRQEARITASI</sequence>
<keyword evidence="3" id="KW-1185">Reference proteome</keyword>
<reference evidence="2" key="1">
    <citation type="submission" date="2022-09" db="EMBL/GenBank/DDBJ databases">
        <title>Fusarium specimens isolated from Avocado Roots.</title>
        <authorList>
            <person name="Stajich J."/>
            <person name="Roper C."/>
            <person name="Heimlech-Rivalta G."/>
        </authorList>
    </citation>
    <scope>NUCLEOTIDE SEQUENCE</scope>
    <source>
        <strain evidence="2">CF00095</strain>
    </source>
</reference>
<evidence type="ECO:0000313" key="2">
    <source>
        <dbReference type="EMBL" id="KAJ4137192.1"/>
    </source>
</evidence>
<organism evidence="2 3">
    <name type="scientific">Fusarium equiseti</name>
    <name type="common">Fusarium scirpi</name>
    <dbReference type="NCBI Taxonomy" id="61235"/>
    <lineage>
        <taxon>Eukaryota</taxon>
        <taxon>Fungi</taxon>
        <taxon>Dikarya</taxon>
        <taxon>Ascomycota</taxon>
        <taxon>Pezizomycotina</taxon>
        <taxon>Sordariomycetes</taxon>
        <taxon>Hypocreomycetidae</taxon>
        <taxon>Hypocreales</taxon>
        <taxon>Nectriaceae</taxon>
        <taxon>Fusarium</taxon>
        <taxon>Fusarium incarnatum-equiseti species complex</taxon>
    </lineage>
</organism>
<proteinExistence type="predicted"/>
<protein>
    <recommendedName>
        <fullName evidence="1">Prion-inhibition and propagation HeLo domain-containing protein</fullName>
    </recommendedName>
</protein>
<name>A0ABQ8RK00_FUSEQ</name>
<dbReference type="PANTHER" id="PTHR37542">
    <property type="entry name" value="HELO DOMAIN-CONTAINING PROTEIN-RELATED"/>
    <property type="match status" value="1"/>
</dbReference>
<dbReference type="Proteomes" id="UP001152024">
    <property type="component" value="Unassembled WGS sequence"/>
</dbReference>
<dbReference type="InterPro" id="IPR038305">
    <property type="entry name" value="HeLo_sf"/>
</dbReference>
<accession>A0ABQ8RK00</accession>
<dbReference type="EMBL" id="JAOQBH010000004">
    <property type="protein sequence ID" value="KAJ4137192.1"/>
    <property type="molecule type" value="Genomic_DNA"/>
</dbReference>
<evidence type="ECO:0000313" key="3">
    <source>
        <dbReference type="Proteomes" id="UP001152024"/>
    </source>
</evidence>
<feature type="domain" description="Prion-inhibition and propagation HeLo" evidence="1">
    <location>
        <begin position="5"/>
        <end position="199"/>
    </location>
</feature>